<feature type="repeat" description="ANK" evidence="2">
    <location>
        <begin position="562"/>
        <end position="591"/>
    </location>
</feature>
<accession>A0A6A6HWH1</accession>
<evidence type="ECO:0000259" key="3">
    <source>
        <dbReference type="PROSITE" id="PS50837"/>
    </source>
</evidence>
<keyword evidence="2" id="KW-0040">ANK repeat</keyword>
<dbReference type="InterPro" id="IPR007111">
    <property type="entry name" value="NACHT_NTPase"/>
</dbReference>
<dbReference type="InterPro" id="IPR054471">
    <property type="entry name" value="GPIID_WHD"/>
</dbReference>
<reference evidence="4" key="1">
    <citation type="journal article" date="2020" name="Stud. Mycol.">
        <title>101 Dothideomycetes genomes: a test case for predicting lifestyles and emergence of pathogens.</title>
        <authorList>
            <person name="Haridas S."/>
            <person name="Albert R."/>
            <person name="Binder M."/>
            <person name="Bloem J."/>
            <person name="Labutti K."/>
            <person name="Salamov A."/>
            <person name="Andreopoulos B."/>
            <person name="Baker S."/>
            <person name="Barry K."/>
            <person name="Bills G."/>
            <person name="Bluhm B."/>
            <person name="Cannon C."/>
            <person name="Castanera R."/>
            <person name="Culley D."/>
            <person name="Daum C."/>
            <person name="Ezra D."/>
            <person name="Gonzalez J."/>
            <person name="Henrissat B."/>
            <person name="Kuo A."/>
            <person name="Liang C."/>
            <person name="Lipzen A."/>
            <person name="Lutzoni F."/>
            <person name="Magnuson J."/>
            <person name="Mondo S."/>
            <person name="Nolan M."/>
            <person name="Ohm R."/>
            <person name="Pangilinan J."/>
            <person name="Park H.-J."/>
            <person name="Ramirez L."/>
            <person name="Alfaro M."/>
            <person name="Sun H."/>
            <person name="Tritt A."/>
            <person name="Yoshinaga Y."/>
            <person name="Zwiers L.-H."/>
            <person name="Turgeon B."/>
            <person name="Goodwin S."/>
            <person name="Spatafora J."/>
            <person name="Crous P."/>
            <person name="Grigoriev I."/>
        </authorList>
    </citation>
    <scope>NUCLEOTIDE SEQUENCE</scope>
    <source>
        <strain evidence="4">CBS 122368</strain>
    </source>
</reference>
<protein>
    <submittedName>
        <fullName evidence="4">Ankyrin</fullName>
    </submittedName>
</protein>
<dbReference type="Proteomes" id="UP000800094">
    <property type="component" value="Unassembled WGS sequence"/>
</dbReference>
<gene>
    <name evidence="4" type="ORF">BU26DRAFT_400296</name>
</gene>
<dbReference type="EMBL" id="ML987209">
    <property type="protein sequence ID" value="KAF2242108.1"/>
    <property type="molecule type" value="Genomic_DNA"/>
</dbReference>
<dbReference type="SUPFAM" id="SSF52540">
    <property type="entry name" value="P-loop containing nucleoside triphosphate hydrolases"/>
    <property type="match status" value="1"/>
</dbReference>
<dbReference type="PROSITE" id="PS50297">
    <property type="entry name" value="ANK_REP_REGION"/>
    <property type="match status" value="3"/>
</dbReference>
<dbReference type="SMART" id="SM00248">
    <property type="entry name" value="ANK"/>
    <property type="match status" value="8"/>
</dbReference>
<feature type="non-terminal residue" evidence="4">
    <location>
        <position position="781"/>
    </location>
</feature>
<dbReference type="GeneID" id="54576120"/>
<evidence type="ECO:0000256" key="2">
    <source>
        <dbReference type="PROSITE-ProRule" id="PRU00023"/>
    </source>
</evidence>
<dbReference type="InterPro" id="IPR036770">
    <property type="entry name" value="Ankyrin_rpt-contain_sf"/>
</dbReference>
<dbReference type="InterPro" id="IPR056884">
    <property type="entry name" value="NPHP3-like_N"/>
</dbReference>
<dbReference type="PANTHER" id="PTHR10039:SF16">
    <property type="entry name" value="GPI INOSITOL-DEACYLASE"/>
    <property type="match status" value="1"/>
</dbReference>
<dbReference type="InterPro" id="IPR002110">
    <property type="entry name" value="Ankyrin_rpt"/>
</dbReference>
<dbReference type="Pfam" id="PF24883">
    <property type="entry name" value="NPHP3_N"/>
    <property type="match status" value="1"/>
</dbReference>
<dbReference type="OrthoDB" id="1577640at2759"/>
<dbReference type="AlphaFoldDB" id="A0A6A6HWH1"/>
<dbReference type="SUPFAM" id="SSF48403">
    <property type="entry name" value="Ankyrin repeat"/>
    <property type="match status" value="1"/>
</dbReference>
<feature type="repeat" description="ANK" evidence="2">
    <location>
        <begin position="529"/>
        <end position="558"/>
    </location>
</feature>
<dbReference type="PROSITE" id="PS50088">
    <property type="entry name" value="ANK_REPEAT"/>
    <property type="match status" value="4"/>
</dbReference>
<evidence type="ECO:0000313" key="4">
    <source>
        <dbReference type="EMBL" id="KAF2242108.1"/>
    </source>
</evidence>
<dbReference type="Pfam" id="PF12796">
    <property type="entry name" value="Ank_2"/>
    <property type="match status" value="2"/>
</dbReference>
<feature type="repeat" description="ANK" evidence="2">
    <location>
        <begin position="626"/>
        <end position="654"/>
    </location>
</feature>
<feature type="repeat" description="ANK" evidence="2">
    <location>
        <begin position="719"/>
        <end position="751"/>
    </location>
</feature>
<dbReference type="Gene3D" id="1.25.40.20">
    <property type="entry name" value="Ankyrin repeat-containing domain"/>
    <property type="match status" value="1"/>
</dbReference>
<keyword evidence="5" id="KW-1185">Reference proteome</keyword>
<evidence type="ECO:0000256" key="1">
    <source>
        <dbReference type="ARBA" id="ARBA00022737"/>
    </source>
</evidence>
<dbReference type="Gene3D" id="3.40.50.300">
    <property type="entry name" value="P-loop containing nucleotide triphosphate hydrolases"/>
    <property type="match status" value="1"/>
</dbReference>
<evidence type="ECO:0000313" key="5">
    <source>
        <dbReference type="Proteomes" id="UP000800094"/>
    </source>
</evidence>
<dbReference type="RefSeq" id="XP_033677112.1">
    <property type="nucleotide sequence ID" value="XM_033822790.1"/>
</dbReference>
<name>A0A6A6HWH1_9PLEO</name>
<feature type="domain" description="NACHT" evidence="3">
    <location>
        <begin position="52"/>
        <end position="195"/>
    </location>
</feature>
<dbReference type="Pfam" id="PF13637">
    <property type="entry name" value="Ank_4"/>
    <property type="match status" value="1"/>
</dbReference>
<proteinExistence type="predicted"/>
<dbReference type="PANTHER" id="PTHR10039">
    <property type="entry name" value="AMELOGENIN"/>
    <property type="match status" value="1"/>
</dbReference>
<dbReference type="Pfam" id="PF22939">
    <property type="entry name" value="WHD_GPIID"/>
    <property type="match status" value="1"/>
</dbReference>
<dbReference type="InterPro" id="IPR027417">
    <property type="entry name" value="P-loop_NTPase"/>
</dbReference>
<keyword evidence="1" id="KW-0677">Repeat</keyword>
<organism evidence="4 5">
    <name type="scientific">Trematosphaeria pertusa</name>
    <dbReference type="NCBI Taxonomy" id="390896"/>
    <lineage>
        <taxon>Eukaryota</taxon>
        <taxon>Fungi</taxon>
        <taxon>Dikarya</taxon>
        <taxon>Ascomycota</taxon>
        <taxon>Pezizomycotina</taxon>
        <taxon>Dothideomycetes</taxon>
        <taxon>Pleosporomycetidae</taxon>
        <taxon>Pleosporales</taxon>
        <taxon>Massarineae</taxon>
        <taxon>Trematosphaeriaceae</taxon>
        <taxon>Trematosphaeria</taxon>
    </lineage>
</organism>
<feature type="non-terminal residue" evidence="4">
    <location>
        <position position="1"/>
    </location>
</feature>
<sequence length="781" mass="86922">TKEQQRRSIVEWLGPPYPTSACNDAQRLRSAKTGDWFLNNKCFAQWKATPRSMLWLCGIPGSGKTVLCSSIIEDLGGWCRLEDGRLLLYFFFDFAARDTSVIGILLRSLLAQIVIQRRAVPDSIQALFEQHHGGFQQPNIRTLLGTLQKTLEHAEQTYLVIDALDECAERADLLETLEDMQEWRLDNFHILATSRREKDIEESFLRMGSEQLQLEGARVNDDIRQYVSRRMQKERWLKKWPDTIQANITSVITTRAGDMFRLATLQLDGLKRCRTLKSLQATLSSLPATLDETYSRILGSIEPEQARDAMKILSWLCFAFRPPTVEELVEALAVDLETLEYDATQRLQDPEDILAICGSLVTRASDTSGVLKLSHYSVKEYLISKRILDSNERSFYMTVSTADVYLAKTCLVYLRSRPYRSRNEATATSDIDHLVKYAADFWSEHFKRCREDSTVLSLARELFVGQRSHFLDWAWLASIVPDGFYTESPKKSGPSVLLYYSALIGSPDLIDAMLNHGADINAEGGVYGTALTVAVYSGSLSSVELLLSRGSDVNVQSGYFGNALQAAVSRERVDIVNLLLAHGANVNACGGRSYTALYAGMQCRNKREELVKILIAAGADASLGQLGCLPLCSAARQGAYTIARLLIESGADPNKGGCLQQALLGGHAELADLLLRSGAKLSIRNSVLGSPIGAAAWGISMLRFLVGKWKADYLWTDHEGRTALHFAANVGTLEALEYLLNLGMDINTKDAKGWTAIHYAAEASTTERLKMLLSKWQRRPS</sequence>
<dbReference type="PROSITE" id="PS50837">
    <property type="entry name" value="NACHT"/>
    <property type="match status" value="1"/>
</dbReference>